<dbReference type="Pfam" id="PF01040">
    <property type="entry name" value="UbiA"/>
    <property type="match status" value="1"/>
</dbReference>
<evidence type="ECO:0000256" key="6">
    <source>
        <dbReference type="ARBA" id="ARBA00022989"/>
    </source>
</evidence>
<comment type="similarity">
    <text evidence="2">Belongs to the UbiA prenyltransferase family.</text>
</comment>
<keyword evidence="5 10" id="KW-0812">Transmembrane</keyword>
<dbReference type="GO" id="GO:0008495">
    <property type="term" value="F:protoheme IX farnesyltransferase activity"/>
    <property type="evidence" value="ECO:0007669"/>
    <property type="project" value="InterPro"/>
</dbReference>
<evidence type="ECO:0000256" key="10">
    <source>
        <dbReference type="SAM" id="Phobius"/>
    </source>
</evidence>
<name>A0A7S0CSP4_9EUKA</name>
<comment type="subcellular location">
    <subcellularLocation>
        <location evidence="1">Membrane</location>
        <topology evidence="1">Multi-pass membrane protein</topology>
    </subcellularLocation>
</comment>
<dbReference type="InterPro" id="IPR030470">
    <property type="entry name" value="UbiA_prenylTrfase_CS"/>
</dbReference>
<keyword evidence="4" id="KW-0808">Transferase</keyword>
<dbReference type="PANTHER" id="PTHR43448">
    <property type="entry name" value="PROTOHEME IX FARNESYLTRANSFERASE, MITOCHONDRIAL"/>
    <property type="match status" value="1"/>
</dbReference>
<dbReference type="PROSITE" id="PS00943">
    <property type="entry name" value="UBIA"/>
    <property type="match status" value="1"/>
</dbReference>
<protein>
    <recommendedName>
        <fullName evidence="3">Protoheme IX farnesyltransferase, mitochondrial</fullName>
    </recommendedName>
    <alternativeName>
        <fullName evidence="9">Heme O synthase</fullName>
    </alternativeName>
</protein>
<keyword evidence="7" id="KW-0350">Heme biosynthesis</keyword>
<dbReference type="AlphaFoldDB" id="A0A7S0CSP4"/>
<dbReference type="InterPro" id="IPR044878">
    <property type="entry name" value="UbiA_sf"/>
</dbReference>
<feature type="transmembrane region" description="Helical" evidence="10">
    <location>
        <begin position="215"/>
        <end position="235"/>
    </location>
</feature>
<evidence type="ECO:0000256" key="8">
    <source>
        <dbReference type="ARBA" id="ARBA00023136"/>
    </source>
</evidence>
<sequence length="393" mass="42496">MLATRILGQVERRSFITGSSRGLVRHFATKRSYVTPPSNAVQEKPVVRTLKRWGNPRDYVELAKPELSALVITTGTWGFLLTGCVDPVAGVSTVAGLVLSAASAASWNQTSEVEYDKLMLRTRTRPLPAGRLTKQQGAAFSAITGIGGVSLLFAGANPLTGALGLANIALYGMAYTPMKRVSVYNTHVGAIVGALPVVIGWTGGGGALIAIEPAMLFSILFAWQFPHFMGIAWKYRKDYKIAGYRMVTRDDTTGSRTAMWARNGALVLMAIPFASTGLGMTSSMFIVSSLLPNSALMYSCYKFEKKPSSRNANFVILVGFVYLMAFLGLMFFHSTSEALAKHIDSARNVMRRVGRSMCVHETQMTNAKILCPAPSSDVQISKTCPIPGTKSEK</sequence>
<dbReference type="InterPro" id="IPR000537">
    <property type="entry name" value="UbiA_prenyltransferase"/>
</dbReference>
<keyword evidence="8 10" id="KW-0472">Membrane</keyword>
<dbReference type="Gene3D" id="1.10.357.140">
    <property type="entry name" value="UbiA prenyltransferase"/>
    <property type="match status" value="1"/>
</dbReference>
<evidence type="ECO:0000256" key="9">
    <source>
        <dbReference type="ARBA" id="ARBA00030253"/>
    </source>
</evidence>
<feature type="transmembrane region" description="Helical" evidence="10">
    <location>
        <begin position="311"/>
        <end position="332"/>
    </location>
</feature>
<evidence type="ECO:0000313" key="11">
    <source>
        <dbReference type="EMBL" id="CAD8431118.1"/>
    </source>
</evidence>
<dbReference type="CDD" id="cd13957">
    <property type="entry name" value="PT_UbiA_Cox10"/>
    <property type="match status" value="1"/>
</dbReference>
<proteinExistence type="inferred from homology"/>
<evidence type="ECO:0000256" key="5">
    <source>
        <dbReference type="ARBA" id="ARBA00022692"/>
    </source>
</evidence>
<gene>
    <name evidence="11" type="ORF">LAMO00422_LOCUS1524</name>
</gene>
<evidence type="ECO:0000256" key="7">
    <source>
        <dbReference type="ARBA" id="ARBA00023133"/>
    </source>
</evidence>
<evidence type="ECO:0000256" key="3">
    <source>
        <dbReference type="ARBA" id="ARBA00016335"/>
    </source>
</evidence>
<evidence type="ECO:0000256" key="2">
    <source>
        <dbReference type="ARBA" id="ARBA00005985"/>
    </source>
</evidence>
<accession>A0A7S0CSP4</accession>
<dbReference type="EMBL" id="HBEM01002125">
    <property type="protein sequence ID" value="CAD8431118.1"/>
    <property type="molecule type" value="Transcribed_RNA"/>
</dbReference>
<feature type="transmembrane region" description="Helical" evidence="10">
    <location>
        <begin position="188"/>
        <end position="209"/>
    </location>
</feature>
<evidence type="ECO:0000256" key="1">
    <source>
        <dbReference type="ARBA" id="ARBA00004141"/>
    </source>
</evidence>
<keyword evidence="6 10" id="KW-1133">Transmembrane helix</keyword>
<dbReference type="PANTHER" id="PTHR43448:SF2">
    <property type="entry name" value="PROTOHEME IX FARNESYLTRANSFERASE, MITOCHONDRIAL"/>
    <property type="match status" value="1"/>
</dbReference>
<feature type="transmembrane region" description="Helical" evidence="10">
    <location>
        <begin position="265"/>
        <end position="291"/>
    </location>
</feature>
<dbReference type="InterPro" id="IPR006369">
    <property type="entry name" value="Protohaem_IX_farnesylTrfase"/>
</dbReference>
<reference evidence="11" key="1">
    <citation type="submission" date="2021-01" db="EMBL/GenBank/DDBJ databases">
        <authorList>
            <person name="Corre E."/>
            <person name="Pelletier E."/>
            <person name="Niang G."/>
            <person name="Scheremetjew M."/>
            <person name="Finn R."/>
            <person name="Kale V."/>
            <person name="Holt S."/>
            <person name="Cochrane G."/>
            <person name="Meng A."/>
            <person name="Brown T."/>
            <person name="Cohen L."/>
        </authorList>
    </citation>
    <scope>NUCLEOTIDE SEQUENCE</scope>
    <source>
        <strain evidence="11">CCMP2058</strain>
    </source>
</reference>
<dbReference type="GO" id="GO:0006784">
    <property type="term" value="P:heme A biosynthetic process"/>
    <property type="evidence" value="ECO:0007669"/>
    <property type="project" value="TreeGrafter"/>
</dbReference>
<dbReference type="GO" id="GO:0005739">
    <property type="term" value="C:mitochondrion"/>
    <property type="evidence" value="ECO:0007669"/>
    <property type="project" value="TreeGrafter"/>
</dbReference>
<organism evidence="11">
    <name type="scientific">Amorphochlora amoebiformis</name>
    <dbReference type="NCBI Taxonomy" id="1561963"/>
    <lineage>
        <taxon>Eukaryota</taxon>
        <taxon>Sar</taxon>
        <taxon>Rhizaria</taxon>
        <taxon>Cercozoa</taxon>
        <taxon>Chlorarachniophyceae</taxon>
        <taxon>Amorphochlora</taxon>
    </lineage>
</organism>
<feature type="transmembrane region" description="Helical" evidence="10">
    <location>
        <begin position="159"/>
        <end position="176"/>
    </location>
</feature>
<evidence type="ECO:0000256" key="4">
    <source>
        <dbReference type="ARBA" id="ARBA00022679"/>
    </source>
</evidence>
<dbReference type="GO" id="GO:0016020">
    <property type="term" value="C:membrane"/>
    <property type="evidence" value="ECO:0007669"/>
    <property type="project" value="UniProtKB-SubCell"/>
</dbReference>